<organism evidence="1 2">
    <name type="scientific">Reticulibacter mediterranei</name>
    <dbReference type="NCBI Taxonomy" id="2778369"/>
    <lineage>
        <taxon>Bacteria</taxon>
        <taxon>Bacillati</taxon>
        <taxon>Chloroflexota</taxon>
        <taxon>Ktedonobacteria</taxon>
        <taxon>Ktedonobacterales</taxon>
        <taxon>Reticulibacteraceae</taxon>
        <taxon>Reticulibacter</taxon>
    </lineage>
</organism>
<sequence length="83" mass="9644">MWILVIKQLPDLHEEIILASWLHPQETPQNPDTHRSLHKRYALASIEEWGGNVYEVCHTWLLNLLSSLYAIRSLLVSRPMAVT</sequence>
<proteinExistence type="predicted"/>
<gene>
    <name evidence="1" type="ORF">KSF_001270</name>
</gene>
<evidence type="ECO:0000313" key="1">
    <source>
        <dbReference type="EMBL" id="GHO90079.1"/>
    </source>
</evidence>
<reference evidence="1" key="1">
    <citation type="submission" date="2020-10" db="EMBL/GenBank/DDBJ databases">
        <title>Taxonomic study of unclassified bacteria belonging to the class Ktedonobacteria.</title>
        <authorList>
            <person name="Yabe S."/>
            <person name="Wang C.M."/>
            <person name="Zheng Y."/>
            <person name="Sakai Y."/>
            <person name="Cavaletti L."/>
            <person name="Monciardini P."/>
            <person name="Donadio S."/>
        </authorList>
    </citation>
    <scope>NUCLEOTIDE SEQUENCE</scope>
    <source>
        <strain evidence="1">ID150040</strain>
    </source>
</reference>
<dbReference type="Proteomes" id="UP000597444">
    <property type="component" value="Unassembled WGS sequence"/>
</dbReference>
<keyword evidence="2" id="KW-1185">Reference proteome</keyword>
<dbReference type="AlphaFoldDB" id="A0A8J3IF71"/>
<dbReference type="EMBL" id="BNJK01000001">
    <property type="protein sequence ID" value="GHO90079.1"/>
    <property type="molecule type" value="Genomic_DNA"/>
</dbReference>
<protein>
    <submittedName>
        <fullName evidence="1">Uncharacterized protein</fullName>
    </submittedName>
</protein>
<accession>A0A8J3IF71</accession>
<name>A0A8J3IF71_9CHLR</name>
<evidence type="ECO:0000313" key="2">
    <source>
        <dbReference type="Proteomes" id="UP000597444"/>
    </source>
</evidence>
<comment type="caution">
    <text evidence="1">The sequence shown here is derived from an EMBL/GenBank/DDBJ whole genome shotgun (WGS) entry which is preliminary data.</text>
</comment>